<dbReference type="InterPro" id="IPR001482">
    <property type="entry name" value="T2SS/T4SS_dom"/>
</dbReference>
<dbReference type="Pfam" id="PF00437">
    <property type="entry name" value="T2SSE"/>
    <property type="match status" value="1"/>
</dbReference>
<dbReference type="PANTHER" id="PTHR30486">
    <property type="entry name" value="TWITCHING MOTILITY PROTEIN PILT"/>
    <property type="match status" value="1"/>
</dbReference>
<dbReference type="PROSITE" id="PS00662">
    <property type="entry name" value="T2SP_E"/>
    <property type="match status" value="1"/>
</dbReference>
<evidence type="ECO:0000313" key="4">
    <source>
        <dbReference type="Proteomes" id="UP000595897"/>
    </source>
</evidence>
<organism evidence="3 4">
    <name type="scientific">Anaeromicropila herbilytica</name>
    <dbReference type="NCBI Taxonomy" id="2785025"/>
    <lineage>
        <taxon>Bacteria</taxon>
        <taxon>Bacillati</taxon>
        <taxon>Bacillota</taxon>
        <taxon>Clostridia</taxon>
        <taxon>Lachnospirales</taxon>
        <taxon>Lachnospiraceae</taxon>
        <taxon>Anaeromicropila</taxon>
    </lineage>
</organism>
<protein>
    <submittedName>
        <fullName evidence="3">Type II/IV secretion system protein</fullName>
    </submittedName>
</protein>
<dbReference type="InterPro" id="IPR050921">
    <property type="entry name" value="T4SS_GSP_E_ATPase"/>
</dbReference>
<evidence type="ECO:0000259" key="2">
    <source>
        <dbReference type="PROSITE" id="PS00662"/>
    </source>
</evidence>
<keyword evidence="4" id="KW-1185">Reference proteome</keyword>
<dbReference type="PANTHER" id="PTHR30486:SF15">
    <property type="entry name" value="TYPE II_IV SECRETION SYSTEM ATPASE"/>
    <property type="match status" value="1"/>
</dbReference>
<accession>A0A7R7EQ27</accession>
<dbReference type="EMBL" id="AP024169">
    <property type="protein sequence ID" value="BCN32938.1"/>
    <property type="molecule type" value="Genomic_DNA"/>
</dbReference>
<dbReference type="KEGG" id="ahb:bsdtb5_42330"/>
<dbReference type="SUPFAM" id="SSF52540">
    <property type="entry name" value="P-loop containing nucleoside triphosphate hydrolases"/>
    <property type="match status" value="1"/>
</dbReference>
<sequence>MINEVKKVIKDEVLNQVDLKRNLSDDEMLDIIDEAIINKSKESYINLDMKKQLRTEIFNSIRRLDVLQELVDNPDITEIMVNGENHIFIEEEGRIREYNKRFESKSKLEDVIQQIVSKSNRIINESNPIVDARLEDGSRVNVVLAPIALEGPILTIRKFPKSPITIEKLIQIGSLTEEAAMFLKKLVVAGYNIFISGGTGSGKTTFLNALSNFIPSEERLITIEDSAELQIQNIPNLVRLEVRNANVEGKNAISIRDLIKSALRMRPDRIIVGEVRDEAAIDMLQALNTGHDGSLSTGHANSPVDMLSRLEALVLLGADIPLLAVRKQIASAIDIIVHLGRLRDKSRRVLEIVEVLDCIEGEIQVNSLYSFVEEGEEDGRVVGNMMKTEQQLRNMSKLSKAGIEL</sequence>
<dbReference type="GO" id="GO:0016887">
    <property type="term" value="F:ATP hydrolysis activity"/>
    <property type="evidence" value="ECO:0007669"/>
    <property type="project" value="InterPro"/>
</dbReference>
<gene>
    <name evidence="3" type="ORF">bsdtb5_42330</name>
</gene>
<dbReference type="RefSeq" id="WP_271713936.1">
    <property type="nucleotide sequence ID" value="NZ_AP024169.1"/>
</dbReference>
<dbReference type="InterPro" id="IPR027417">
    <property type="entry name" value="P-loop_NTPase"/>
</dbReference>
<reference evidence="3 4" key="1">
    <citation type="submission" date="2020-11" db="EMBL/GenBank/DDBJ databases">
        <title>Draft genome sequencing of a Lachnospiraceae strain isolated from anoxic soil subjected to BSD treatment.</title>
        <authorList>
            <person name="Uek A."/>
            <person name="Tonouchi A."/>
        </authorList>
    </citation>
    <scope>NUCLEOTIDE SEQUENCE [LARGE SCALE GENOMIC DNA]</scope>
    <source>
        <strain evidence="3 4">TB5</strain>
    </source>
</reference>
<dbReference type="CDD" id="cd01130">
    <property type="entry name" value="VirB11-like_ATPase"/>
    <property type="match status" value="1"/>
</dbReference>
<feature type="domain" description="Bacterial type II secretion system protein E" evidence="2">
    <location>
        <begin position="263"/>
        <end position="277"/>
    </location>
</feature>
<comment type="similarity">
    <text evidence="1">Belongs to the GSP E family.</text>
</comment>
<dbReference type="Proteomes" id="UP000595897">
    <property type="component" value="Chromosome"/>
</dbReference>
<proteinExistence type="inferred from homology"/>
<dbReference type="Gene3D" id="3.30.450.380">
    <property type="match status" value="1"/>
</dbReference>
<evidence type="ECO:0000256" key="1">
    <source>
        <dbReference type="ARBA" id="ARBA00006611"/>
    </source>
</evidence>
<dbReference type="AlphaFoldDB" id="A0A7R7EQ27"/>
<dbReference type="Gene3D" id="3.40.50.300">
    <property type="entry name" value="P-loop containing nucleotide triphosphate hydrolases"/>
    <property type="match status" value="1"/>
</dbReference>
<name>A0A7R7EQ27_9FIRM</name>
<evidence type="ECO:0000313" key="3">
    <source>
        <dbReference type="EMBL" id="BCN32938.1"/>
    </source>
</evidence>